<proteinExistence type="predicted"/>
<dbReference type="InterPro" id="IPR029058">
    <property type="entry name" value="AB_hydrolase_fold"/>
</dbReference>
<name>A0A450SKA4_9GAMM</name>
<feature type="region of interest" description="Disordered" evidence="1">
    <location>
        <begin position="1"/>
        <end position="21"/>
    </location>
</feature>
<dbReference type="PANTHER" id="PTHR46438">
    <property type="entry name" value="ALPHA/BETA-HYDROLASES SUPERFAMILY PROTEIN"/>
    <property type="match status" value="1"/>
</dbReference>
<dbReference type="AlphaFoldDB" id="A0A450SKA4"/>
<dbReference type="EMBL" id="CAADEX010000044">
    <property type="protein sequence ID" value="VFJ53907.1"/>
    <property type="molecule type" value="Genomic_DNA"/>
</dbReference>
<dbReference type="Gene3D" id="3.40.50.1820">
    <property type="entry name" value="alpha/beta hydrolase"/>
    <property type="match status" value="1"/>
</dbReference>
<organism evidence="3">
    <name type="scientific">Candidatus Kentrum sp. DK</name>
    <dbReference type="NCBI Taxonomy" id="2126562"/>
    <lineage>
        <taxon>Bacteria</taxon>
        <taxon>Pseudomonadati</taxon>
        <taxon>Pseudomonadota</taxon>
        <taxon>Gammaproteobacteria</taxon>
        <taxon>Candidatus Kentrum</taxon>
    </lineage>
</organism>
<sequence length="350" mass="39538">MYSNKTANTMPNTMNPRDETTRYTDQPAWQDIQAFLPRERHLTPETTPVERFWDWRGHRIHLDRLERKDSPVRIILFHGVGSNGRQMSMTIGAPLFQLGYDVAAIDMPPYGLTRVAPRTRIVYDDWVALAVDFIRAGSVGDDRPFFLYGLSAGGMLTYHVAAHMASEETAGAGRIIGIGGTTFLDQRERMVRDRSARNLFMSRIGTPFAHFSARTPLAGLKLPMRLVSKMHRLVNDPDALKILLKDKTSAGSWASMAFLSSYLRYRPTREPEAFDACPILLTQPGADNWTPLVLSEVFLARVRQAPVKVVMLNGASHYPMEEEALARLTEAVDGFIRKRMPPVSGKWYQK</sequence>
<evidence type="ECO:0000313" key="3">
    <source>
        <dbReference type="EMBL" id="VFJ53907.1"/>
    </source>
</evidence>
<keyword evidence="3" id="KW-0378">Hydrolase</keyword>
<dbReference type="SUPFAM" id="SSF53474">
    <property type="entry name" value="alpha/beta-Hydrolases"/>
    <property type="match status" value="1"/>
</dbReference>
<dbReference type="Pfam" id="PF12697">
    <property type="entry name" value="Abhydrolase_6"/>
    <property type="match status" value="1"/>
</dbReference>
<feature type="domain" description="AB hydrolase-1" evidence="2">
    <location>
        <begin position="74"/>
        <end position="328"/>
    </location>
</feature>
<evidence type="ECO:0000256" key="1">
    <source>
        <dbReference type="SAM" id="MobiDB-lite"/>
    </source>
</evidence>
<dbReference type="GO" id="GO:0016787">
    <property type="term" value="F:hydrolase activity"/>
    <property type="evidence" value="ECO:0007669"/>
    <property type="project" value="UniProtKB-KW"/>
</dbReference>
<accession>A0A450SKA4</accession>
<protein>
    <submittedName>
        <fullName evidence="3">Lysophospholipase, alpha-beta hydrolase superfamily</fullName>
    </submittedName>
</protein>
<evidence type="ECO:0000259" key="2">
    <source>
        <dbReference type="Pfam" id="PF12697"/>
    </source>
</evidence>
<reference evidence="3" key="1">
    <citation type="submission" date="2019-02" db="EMBL/GenBank/DDBJ databases">
        <authorList>
            <person name="Gruber-Vodicka R. H."/>
            <person name="Seah K. B. B."/>
        </authorList>
    </citation>
    <scope>NUCLEOTIDE SEQUENCE</scope>
    <source>
        <strain evidence="3">BECK_DK47</strain>
    </source>
</reference>
<gene>
    <name evidence="3" type="ORF">BECKDK2373B_GA0170837_104417</name>
</gene>
<dbReference type="InterPro" id="IPR000073">
    <property type="entry name" value="AB_hydrolase_1"/>
</dbReference>
<feature type="compositionally biased region" description="Polar residues" evidence="1">
    <location>
        <begin position="1"/>
        <end position="15"/>
    </location>
</feature>